<reference evidence="17 18" key="1">
    <citation type="journal article" date="2021" name="Int. J. Syst. Evol. Microbiol.">
        <title>Clostridium zeae sp. nov., isolated from corn silage.</title>
        <authorList>
            <person name="Kobayashi H."/>
            <person name="Tanizawa Y."/>
            <person name="Yagura M."/>
            <person name="Sakamoto M."/>
            <person name="Ohkuma M."/>
            <person name="Tohno M."/>
        </authorList>
    </citation>
    <scope>NUCLEOTIDE SEQUENCE [LARGE SCALE GENOMIC DNA]</scope>
    <source>
        <strain evidence="17 18">CSC2</strain>
    </source>
</reference>
<dbReference type="NCBIfam" id="TIGR00115">
    <property type="entry name" value="tig"/>
    <property type="match status" value="1"/>
</dbReference>
<dbReference type="InterPro" id="IPR008881">
    <property type="entry name" value="Trigger_fac_ribosome-bd_bac"/>
</dbReference>
<keyword evidence="6 12" id="KW-0697">Rotamase</keyword>
<evidence type="ECO:0000256" key="10">
    <source>
        <dbReference type="ARBA" id="ARBA00024849"/>
    </source>
</evidence>
<dbReference type="InterPro" id="IPR037041">
    <property type="entry name" value="Trigger_fac_C_sf"/>
</dbReference>
<dbReference type="Pfam" id="PF00254">
    <property type="entry name" value="FKBP_C"/>
    <property type="match status" value="1"/>
</dbReference>
<dbReference type="Pfam" id="PF05698">
    <property type="entry name" value="Trigger_C"/>
    <property type="match status" value="1"/>
</dbReference>
<keyword evidence="15" id="KW-0175">Coiled coil</keyword>
<feature type="coiled-coil region" evidence="15">
    <location>
        <begin position="128"/>
        <end position="155"/>
    </location>
</feature>
<evidence type="ECO:0000256" key="8">
    <source>
        <dbReference type="ARBA" id="ARBA00023235"/>
    </source>
</evidence>
<evidence type="ECO:0000256" key="4">
    <source>
        <dbReference type="ARBA" id="ARBA00016902"/>
    </source>
</evidence>
<dbReference type="SUPFAM" id="SSF54534">
    <property type="entry name" value="FKBP-like"/>
    <property type="match status" value="1"/>
</dbReference>
<evidence type="ECO:0000256" key="7">
    <source>
        <dbReference type="ARBA" id="ARBA00023186"/>
    </source>
</evidence>
<dbReference type="PANTHER" id="PTHR30560">
    <property type="entry name" value="TRIGGER FACTOR CHAPERONE AND PEPTIDYL-PROLYL CIS/TRANS ISOMERASE"/>
    <property type="match status" value="1"/>
</dbReference>
<gene>
    <name evidence="12 17" type="primary">tig</name>
    <name evidence="17" type="ORF">CSC2_23510</name>
</gene>
<dbReference type="PIRSF" id="PIRSF003095">
    <property type="entry name" value="Trigger_factor"/>
    <property type="match status" value="1"/>
</dbReference>
<evidence type="ECO:0000256" key="9">
    <source>
        <dbReference type="ARBA" id="ARBA00023306"/>
    </source>
</evidence>
<evidence type="ECO:0000256" key="13">
    <source>
        <dbReference type="PROSITE-ProRule" id="PRU00277"/>
    </source>
</evidence>
<accession>A0ABQ1EAM6</accession>
<dbReference type="Proteomes" id="UP000663802">
    <property type="component" value="Unassembled WGS sequence"/>
</dbReference>
<name>A0ABQ1EAM6_9CLOT</name>
<comment type="catalytic activity">
    <reaction evidence="1 12 13">
        <text>[protein]-peptidylproline (omega=180) = [protein]-peptidylproline (omega=0)</text>
        <dbReference type="Rhea" id="RHEA:16237"/>
        <dbReference type="Rhea" id="RHEA-COMP:10747"/>
        <dbReference type="Rhea" id="RHEA-COMP:10748"/>
        <dbReference type="ChEBI" id="CHEBI:83833"/>
        <dbReference type="ChEBI" id="CHEBI:83834"/>
        <dbReference type="EC" id="5.2.1.8"/>
    </reaction>
</comment>
<evidence type="ECO:0000256" key="11">
    <source>
        <dbReference type="ARBA" id="ARBA00029986"/>
    </source>
</evidence>
<dbReference type="PANTHER" id="PTHR30560:SF3">
    <property type="entry name" value="TRIGGER FACTOR-LIKE PROTEIN TIG, CHLOROPLASTIC"/>
    <property type="match status" value="1"/>
</dbReference>
<organism evidence="17 18">
    <name type="scientific">Clostridium zeae</name>
    <dbReference type="NCBI Taxonomy" id="2759022"/>
    <lineage>
        <taxon>Bacteria</taxon>
        <taxon>Bacillati</taxon>
        <taxon>Bacillota</taxon>
        <taxon>Clostridia</taxon>
        <taxon>Eubacteriales</taxon>
        <taxon>Clostridiaceae</taxon>
        <taxon>Clostridium</taxon>
    </lineage>
</organism>
<feature type="domain" description="PPIase FKBP-type" evidence="16">
    <location>
        <begin position="163"/>
        <end position="248"/>
    </location>
</feature>
<dbReference type="PROSITE" id="PS50059">
    <property type="entry name" value="FKBP_PPIASE"/>
    <property type="match status" value="1"/>
</dbReference>
<evidence type="ECO:0000259" key="16">
    <source>
        <dbReference type="PROSITE" id="PS50059"/>
    </source>
</evidence>
<dbReference type="InterPro" id="IPR005215">
    <property type="entry name" value="Trig_fac"/>
</dbReference>
<comment type="domain">
    <text evidence="12">Consists of 3 domains; the N-terminus binds the ribosome, the middle domain has PPIase activity, while the C-terminus has intrinsic chaperone activity on its own.</text>
</comment>
<comment type="subcellular location">
    <subcellularLocation>
        <location evidence="12">Cytoplasm</location>
    </subcellularLocation>
    <text evidence="12">About half TF is bound to the ribosome near the polypeptide exit tunnel while the other half is free in the cytoplasm.</text>
</comment>
<dbReference type="SUPFAM" id="SSF102735">
    <property type="entry name" value="Trigger factor ribosome-binding domain"/>
    <property type="match status" value="1"/>
</dbReference>
<dbReference type="Pfam" id="PF05697">
    <property type="entry name" value="Trigger_N"/>
    <property type="match status" value="1"/>
</dbReference>
<dbReference type="EMBL" id="BMBA01000002">
    <property type="protein sequence ID" value="GFZ31825.1"/>
    <property type="molecule type" value="Genomic_DNA"/>
</dbReference>
<dbReference type="RefSeq" id="WP_206870112.1">
    <property type="nucleotide sequence ID" value="NZ_BMBA01000002.1"/>
</dbReference>
<dbReference type="Gene3D" id="3.10.50.40">
    <property type="match status" value="1"/>
</dbReference>
<sequence length="430" mass="48063">MDVKMEKIEANIVKFEVKVEAKKFDEALNKAYKKNIKKFNIPGFRKGKAPMNMVKQYYGIGALLEDAINIAIDETYPEVLANNNIKPVDYPKIDVLEVEEGKDLVYTAEVTVYPEVELGEYKGVEVKKASYEVSEEEVEKQLKAMQEKNARIETKTEGSVEKGNIVTIDFKGFVDGIAFEGGEATDYSLEIGSGTFIDTFEDQLVGATVGEKKDVNVTFPENYGKEDLNGKPAVFEVTVKEIKVKELPALDDEFAKEVSEFDTIEEVKADMRKKIADSNEQRAKKEFEEAVVSAVVENAKVEVPSVMVDREVEAMVKDLENRLSYQGLTLAQYYEFTGSSEEQMKAYMQESAVKKVKTDLVLDKVAGAEAIDATEEEMKAKAAELAKMYSAGDSEKMAEILLKGQEQVIRLEVVTEKTVKLLVDNAKVTE</sequence>
<dbReference type="InterPro" id="IPR008880">
    <property type="entry name" value="Trigger_fac_C"/>
</dbReference>
<proteinExistence type="inferred from homology"/>
<evidence type="ECO:0000256" key="3">
    <source>
        <dbReference type="ARBA" id="ARBA00013194"/>
    </source>
</evidence>
<dbReference type="InterPro" id="IPR046357">
    <property type="entry name" value="PPIase_dom_sf"/>
</dbReference>
<evidence type="ECO:0000313" key="17">
    <source>
        <dbReference type="EMBL" id="GFZ31825.1"/>
    </source>
</evidence>
<comment type="caution">
    <text evidence="17">The sequence shown here is derived from an EMBL/GenBank/DDBJ whole genome shotgun (WGS) entry which is preliminary data.</text>
</comment>
<comment type="function">
    <text evidence="10 12">Involved in protein export. Acts as a chaperone by maintaining the newly synthesized protein in an open conformation. Functions as a peptidyl-prolyl cis-trans isomerase.</text>
</comment>
<dbReference type="InterPro" id="IPR001179">
    <property type="entry name" value="PPIase_FKBP_dom"/>
</dbReference>
<keyword evidence="8 12" id="KW-0413">Isomerase</keyword>
<evidence type="ECO:0000256" key="14">
    <source>
        <dbReference type="RuleBase" id="RU003914"/>
    </source>
</evidence>
<evidence type="ECO:0000256" key="2">
    <source>
        <dbReference type="ARBA" id="ARBA00005464"/>
    </source>
</evidence>
<dbReference type="HAMAP" id="MF_00303">
    <property type="entry name" value="Trigger_factor_Tig"/>
    <property type="match status" value="1"/>
</dbReference>
<keyword evidence="5 12" id="KW-0132">Cell division</keyword>
<evidence type="ECO:0000256" key="6">
    <source>
        <dbReference type="ARBA" id="ARBA00023110"/>
    </source>
</evidence>
<keyword evidence="7 12" id="KW-0143">Chaperone</keyword>
<dbReference type="InterPro" id="IPR027304">
    <property type="entry name" value="Trigger_fact/SurA_dom_sf"/>
</dbReference>
<evidence type="ECO:0000256" key="5">
    <source>
        <dbReference type="ARBA" id="ARBA00022618"/>
    </source>
</evidence>
<evidence type="ECO:0000256" key="12">
    <source>
        <dbReference type="HAMAP-Rule" id="MF_00303"/>
    </source>
</evidence>
<protein>
    <recommendedName>
        <fullName evidence="4 12">Trigger factor</fullName>
        <shortName evidence="12">TF</shortName>
        <ecNumber evidence="3 12">5.2.1.8</ecNumber>
    </recommendedName>
    <alternativeName>
        <fullName evidence="11 12">PPIase</fullName>
    </alternativeName>
</protein>
<evidence type="ECO:0000256" key="15">
    <source>
        <dbReference type="SAM" id="Coils"/>
    </source>
</evidence>
<dbReference type="Gene3D" id="3.30.70.1050">
    <property type="entry name" value="Trigger factor ribosome-binding domain"/>
    <property type="match status" value="1"/>
</dbReference>
<evidence type="ECO:0000256" key="1">
    <source>
        <dbReference type="ARBA" id="ARBA00000971"/>
    </source>
</evidence>
<dbReference type="Gene3D" id="1.10.3120.10">
    <property type="entry name" value="Trigger factor, C-terminal domain"/>
    <property type="match status" value="1"/>
</dbReference>
<comment type="similarity">
    <text evidence="2 12 14">Belongs to the FKBP-type PPIase family. Tig subfamily.</text>
</comment>
<dbReference type="EC" id="5.2.1.8" evidence="3 12"/>
<dbReference type="SUPFAM" id="SSF109998">
    <property type="entry name" value="Triger factor/SurA peptide-binding domain-like"/>
    <property type="match status" value="1"/>
</dbReference>
<keyword evidence="12" id="KW-0963">Cytoplasm</keyword>
<keyword evidence="18" id="KW-1185">Reference proteome</keyword>
<dbReference type="InterPro" id="IPR036611">
    <property type="entry name" value="Trigger_fac_ribosome-bd_sf"/>
</dbReference>
<keyword evidence="9 12" id="KW-0131">Cell cycle</keyword>
<evidence type="ECO:0000313" key="18">
    <source>
        <dbReference type="Proteomes" id="UP000663802"/>
    </source>
</evidence>